<evidence type="ECO:0000313" key="2">
    <source>
        <dbReference type="EMBL" id="KAK7535525.1"/>
    </source>
</evidence>
<dbReference type="EMBL" id="JBBPDW010000039">
    <property type="protein sequence ID" value="KAK7535525.1"/>
    <property type="molecule type" value="Genomic_DNA"/>
</dbReference>
<dbReference type="SUPFAM" id="SSF49899">
    <property type="entry name" value="Concanavalin A-like lectins/glucanases"/>
    <property type="match status" value="1"/>
</dbReference>
<dbReference type="Proteomes" id="UP001365128">
    <property type="component" value="Unassembled WGS sequence"/>
</dbReference>
<gene>
    <name evidence="2" type="ORF">IWX46DRAFT_629717</name>
</gene>
<comment type="caution">
    <text evidence="2">The sequence shown here is derived from an EMBL/GenBank/DDBJ whole genome shotgun (WGS) entry which is preliminary data.</text>
</comment>
<dbReference type="PANTHER" id="PTHR37536">
    <property type="entry name" value="PUTATIVE (AFU_ORTHOLOGUE AFUA_3G02970)-RELATED"/>
    <property type="match status" value="1"/>
</dbReference>
<reference evidence="2 3" key="1">
    <citation type="submission" date="2024-04" db="EMBL/GenBank/DDBJ databases">
        <title>Phyllosticta paracitricarpa is synonymous to the EU quarantine fungus P. citricarpa based on phylogenomic analyses.</title>
        <authorList>
            <consortium name="Lawrence Berkeley National Laboratory"/>
            <person name="Van Ingen-Buijs V.A."/>
            <person name="Van Westerhoven A.C."/>
            <person name="Haridas S."/>
            <person name="Skiadas P."/>
            <person name="Martin F."/>
            <person name="Groenewald J.Z."/>
            <person name="Crous P.W."/>
            <person name="Seidl M.F."/>
        </authorList>
    </citation>
    <scope>NUCLEOTIDE SEQUENCE [LARGE SCALE GENOMIC DNA]</scope>
    <source>
        <strain evidence="2 3">CBS 122670</strain>
    </source>
</reference>
<dbReference type="InterPro" id="IPR013320">
    <property type="entry name" value="ConA-like_dom_sf"/>
</dbReference>
<sequence length="274" mass="28790">MLLTTVFVALLSFTTTVLGAVVQPRAAAVLDPSKVKPKAPKKVPTHNQDDIVPWVGAVIMKPPANTIFTAVSAKLTVPNPRIPKGMPSGQEYGAAAWVGIDGANSPIMLQAGVNFHIDSKGVPQFNAWQQWLPGQAASSEIEGFAVHAGDVIYISVSSPDGKTGTVVINNETTGQKFNQPLTAPKDSILPGMNADWIVEQYGYTGEGLTPVADFGSVAFTEAKASTEDGRVVGPQDGGEIERLPPRKTSVHPVVLGDVDEEDGSGSYMSSGIVK</sequence>
<evidence type="ECO:0000256" key="1">
    <source>
        <dbReference type="SAM" id="SignalP"/>
    </source>
</evidence>
<dbReference type="PRINTS" id="PR00977">
    <property type="entry name" value="SCYTLDPTASE"/>
</dbReference>
<keyword evidence="1" id="KW-0732">Signal</keyword>
<dbReference type="PANTHER" id="PTHR37536:SF1">
    <property type="entry name" value="ASPERGILLOPEPSIN, PUTAITVE (AFU_ORTHOLOGUE AFUA_7G01200)"/>
    <property type="match status" value="1"/>
</dbReference>
<feature type="signal peptide" evidence="1">
    <location>
        <begin position="1"/>
        <end position="19"/>
    </location>
</feature>
<dbReference type="Gene3D" id="2.60.120.700">
    <property type="entry name" value="Peptidase G1"/>
    <property type="match status" value="1"/>
</dbReference>
<dbReference type="Pfam" id="PF01828">
    <property type="entry name" value="Peptidase_A4"/>
    <property type="match status" value="1"/>
</dbReference>
<organism evidence="2 3">
    <name type="scientific">Phyllosticta citricarpa</name>
    <dbReference type="NCBI Taxonomy" id="55181"/>
    <lineage>
        <taxon>Eukaryota</taxon>
        <taxon>Fungi</taxon>
        <taxon>Dikarya</taxon>
        <taxon>Ascomycota</taxon>
        <taxon>Pezizomycotina</taxon>
        <taxon>Dothideomycetes</taxon>
        <taxon>Dothideomycetes incertae sedis</taxon>
        <taxon>Botryosphaeriales</taxon>
        <taxon>Phyllostictaceae</taxon>
        <taxon>Phyllosticta</taxon>
    </lineage>
</organism>
<protein>
    <submittedName>
        <fullName evidence="2">Peptidase A4 family-domain-containing protein</fullName>
    </submittedName>
</protein>
<name>A0ABR1LK17_9PEZI</name>
<dbReference type="InterPro" id="IPR000250">
    <property type="entry name" value="Peptidase_G1"/>
</dbReference>
<dbReference type="InterPro" id="IPR038656">
    <property type="entry name" value="Peptidase_G1_sf"/>
</dbReference>
<dbReference type="CDD" id="cd13426">
    <property type="entry name" value="Peptidase_G1"/>
    <property type="match status" value="1"/>
</dbReference>
<feature type="chain" id="PRO_5046264679" evidence="1">
    <location>
        <begin position="20"/>
        <end position="274"/>
    </location>
</feature>
<proteinExistence type="predicted"/>
<accession>A0ABR1LK17</accession>
<evidence type="ECO:0000313" key="3">
    <source>
        <dbReference type="Proteomes" id="UP001365128"/>
    </source>
</evidence>
<keyword evidence="3" id="KW-1185">Reference proteome</keyword>